<evidence type="ECO:0000313" key="2">
    <source>
        <dbReference type="EMBL" id="GJT60766.1"/>
    </source>
</evidence>
<dbReference type="EMBL" id="BQNB010017229">
    <property type="protein sequence ID" value="GJT60766.1"/>
    <property type="molecule type" value="Genomic_DNA"/>
</dbReference>
<keyword evidence="1" id="KW-1133">Transmembrane helix</keyword>
<name>A0ABQ5FBJ5_9ASTR</name>
<accession>A0ABQ5FBJ5</accession>
<keyword evidence="1" id="KW-0472">Membrane</keyword>
<proteinExistence type="predicted"/>
<evidence type="ECO:0000313" key="3">
    <source>
        <dbReference type="Proteomes" id="UP001151760"/>
    </source>
</evidence>
<keyword evidence="3" id="KW-1185">Reference proteome</keyword>
<protein>
    <submittedName>
        <fullName evidence="2">Uncharacterized protein</fullName>
    </submittedName>
</protein>
<keyword evidence="1" id="KW-0812">Transmembrane</keyword>
<gene>
    <name evidence="2" type="ORF">Tco_1004299</name>
</gene>
<sequence length="154" mass="17279">MVVESEVLNDFTRFFGVFIAEFTVGGAVDLALEVKRDMIVKKMDLKPKIDAMRRDLLDPSRWKELSKETSSKILSCGDGSCWKTFKPIASLISVERASILHQPHGVGSQRHHIVPIGELNGVSIALMSRFRAISKSTDRIFVSHGGQRKELRNK</sequence>
<comment type="caution">
    <text evidence="2">The sequence shown here is derived from an EMBL/GenBank/DDBJ whole genome shotgun (WGS) entry which is preliminary data.</text>
</comment>
<reference evidence="2" key="2">
    <citation type="submission" date="2022-01" db="EMBL/GenBank/DDBJ databases">
        <authorList>
            <person name="Yamashiro T."/>
            <person name="Shiraishi A."/>
            <person name="Satake H."/>
            <person name="Nakayama K."/>
        </authorList>
    </citation>
    <scope>NUCLEOTIDE SEQUENCE</scope>
</reference>
<feature type="transmembrane region" description="Helical" evidence="1">
    <location>
        <begin position="12"/>
        <end position="32"/>
    </location>
</feature>
<evidence type="ECO:0000256" key="1">
    <source>
        <dbReference type="SAM" id="Phobius"/>
    </source>
</evidence>
<dbReference type="Proteomes" id="UP001151760">
    <property type="component" value="Unassembled WGS sequence"/>
</dbReference>
<reference evidence="2" key="1">
    <citation type="journal article" date="2022" name="Int. J. Mol. Sci.">
        <title>Draft Genome of Tanacetum Coccineum: Genomic Comparison of Closely Related Tanacetum-Family Plants.</title>
        <authorList>
            <person name="Yamashiro T."/>
            <person name="Shiraishi A."/>
            <person name="Nakayama K."/>
            <person name="Satake H."/>
        </authorList>
    </citation>
    <scope>NUCLEOTIDE SEQUENCE</scope>
</reference>
<organism evidence="2 3">
    <name type="scientific">Tanacetum coccineum</name>
    <dbReference type="NCBI Taxonomy" id="301880"/>
    <lineage>
        <taxon>Eukaryota</taxon>
        <taxon>Viridiplantae</taxon>
        <taxon>Streptophyta</taxon>
        <taxon>Embryophyta</taxon>
        <taxon>Tracheophyta</taxon>
        <taxon>Spermatophyta</taxon>
        <taxon>Magnoliopsida</taxon>
        <taxon>eudicotyledons</taxon>
        <taxon>Gunneridae</taxon>
        <taxon>Pentapetalae</taxon>
        <taxon>asterids</taxon>
        <taxon>campanulids</taxon>
        <taxon>Asterales</taxon>
        <taxon>Asteraceae</taxon>
        <taxon>Asteroideae</taxon>
        <taxon>Anthemideae</taxon>
        <taxon>Anthemidinae</taxon>
        <taxon>Tanacetum</taxon>
    </lineage>
</organism>